<keyword evidence="1" id="KW-0805">Transcription regulation</keyword>
<dbReference type="PROSITE" id="PS01117">
    <property type="entry name" value="HTH_MARR_1"/>
    <property type="match status" value="1"/>
</dbReference>
<name>A0ABQ2LNG9_9MICC</name>
<dbReference type="SMART" id="SM00347">
    <property type="entry name" value="HTH_MARR"/>
    <property type="match status" value="1"/>
</dbReference>
<dbReference type="InterPro" id="IPR052526">
    <property type="entry name" value="HTH-type_Bedaq_tolerance"/>
</dbReference>
<dbReference type="InterPro" id="IPR036388">
    <property type="entry name" value="WH-like_DNA-bd_sf"/>
</dbReference>
<feature type="region of interest" description="Disordered" evidence="4">
    <location>
        <begin position="149"/>
        <end position="175"/>
    </location>
</feature>
<reference evidence="7" key="1">
    <citation type="journal article" date="2019" name="Int. J. Syst. Evol. Microbiol.">
        <title>The Global Catalogue of Microorganisms (GCM) 10K type strain sequencing project: providing services to taxonomists for standard genome sequencing and annotation.</title>
        <authorList>
            <consortium name="The Broad Institute Genomics Platform"/>
            <consortium name="The Broad Institute Genome Sequencing Center for Infectious Disease"/>
            <person name="Wu L."/>
            <person name="Ma J."/>
        </authorList>
    </citation>
    <scope>NUCLEOTIDE SEQUENCE [LARGE SCALE GENOMIC DNA]</scope>
    <source>
        <strain evidence="7">CGMCC 1.7064</strain>
    </source>
</reference>
<dbReference type="Pfam" id="PF12802">
    <property type="entry name" value="MarR_2"/>
    <property type="match status" value="1"/>
</dbReference>
<organism evidence="6 7">
    <name type="scientific">Citricoccus zhacaiensis</name>
    <dbReference type="NCBI Taxonomy" id="489142"/>
    <lineage>
        <taxon>Bacteria</taxon>
        <taxon>Bacillati</taxon>
        <taxon>Actinomycetota</taxon>
        <taxon>Actinomycetes</taxon>
        <taxon>Micrococcales</taxon>
        <taxon>Micrococcaceae</taxon>
        <taxon>Citricoccus</taxon>
    </lineage>
</organism>
<keyword evidence="2" id="KW-0238">DNA-binding</keyword>
<protein>
    <recommendedName>
        <fullName evidence="5">HTH marR-type domain-containing protein</fullName>
    </recommendedName>
</protein>
<evidence type="ECO:0000313" key="7">
    <source>
        <dbReference type="Proteomes" id="UP000642509"/>
    </source>
</evidence>
<dbReference type="Proteomes" id="UP000642509">
    <property type="component" value="Unassembled WGS sequence"/>
</dbReference>
<evidence type="ECO:0000256" key="1">
    <source>
        <dbReference type="ARBA" id="ARBA00023015"/>
    </source>
</evidence>
<feature type="domain" description="HTH marR-type" evidence="5">
    <location>
        <begin position="17"/>
        <end position="143"/>
    </location>
</feature>
<dbReference type="Gene3D" id="1.10.287.100">
    <property type="match status" value="1"/>
</dbReference>
<gene>
    <name evidence="6" type="ORF">GCM10010977_03810</name>
</gene>
<dbReference type="InterPro" id="IPR036390">
    <property type="entry name" value="WH_DNA-bd_sf"/>
</dbReference>
<evidence type="ECO:0000256" key="4">
    <source>
        <dbReference type="SAM" id="MobiDB-lite"/>
    </source>
</evidence>
<evidence type="ECO:0000259" key="5">
    <source>
        <dbReference type="PROSITE" id="PS50995"/>
    </source>
</evidence>
<evidence type="ECO:0000256" key="3">
    <source>
        <dbReference type="ARBA" id="ARBA00023163"/>
    </source>
</evidence>
<dbReference type="Gene3D" id="1.10.10.10">
    <property type="entry name" value="Winged helix-like DNA-binding domain superfamily/Winged helix DNA-binding domain"/>
    <property type="match status" value="1"/>
</dbReference>
<dbReference type="InterPro" id="IPR000835">
    <property type="entry name" value="HTH_MarR-typ"/>
</dbReference>
<dbReference type="EMBL" id="BMLQ01000001">
    <property type="protein sequence ID" value="GGO40840.1"/>
    <property type="molecule type" value="Genomic_DNA"/>
</dbReference>
<dbReference type="PANTHER" id="PTHR39515">
    <property type="entry name" value="CONSERVED PROTEIN"/>
    <property type="match status" value="1"/>
</dbReference>
<dbReference type="SUPFAM" id="SSF46785">
    <property type="entry name" value="Winged helix' DNA-binding domain"/>
    <property type="match status" value="1"/>
</dbReference>
<evidence type="ECO:0000313" key="6">
    <source>
        <dbReference type="EMBL" id="GGO40840.1"/>
    </source>
</evidence>
<dbReference type="PROSITE" id="PS50995">
    <property type="entry name" value="HTH_MARR_2"/>
    <property type="match status" value="1"/>
</dbReference>
<keyword evidence="3" id="KW-0804">Transcription</keyword>
<sequence>MYGWGVPHDLNSDSAPTAELLEALLPILHRIHVERTLSPGKVGILRHVAENGRASSAELAVKVQVSPQAISLAARELEALGLVERIPDEMDRRRSWIHPTEAGRLKLAEETRTGRAWLYEAIRERLTPEERQTLASAIPVLRRLTAGTASETLSAAASTPAPEPTPEAPSEEPHD</sequence>
<keyword evidence="7" id="KW-1185">Reference proteome</keyword>
<feature type="compositionally biased region" description="Low complexity" evidence="4">
    <location>
        <begin position="149"/>
        <end position="160"/>
    </location>
</feature>
<proteinExistence type="predicted"/>
<dbReference type="PANTHER" id="PTHR39515:SF2">
    <property type="entry name" value="HTH-TYPE TRANSCRIPTIONAL REGULATOR RV0880"/>
    <property type="match status" value="1"/>
</dbReference>
<accession>A0ABQ2LNG9</accession>
<evidence type="ECO:0000256" key="2">
    <source>
        <dbReference type="ARBA" id="ARBA00023125"/>
    </source>
</evidence>
<comment type="caution">
    <text evidence="6">The sequence shown here is derived from an EMBL/GenBank/DDBJ whole genome shotgun (WGS) entry which is preliminary data.</text>
</comment>
<dbReference type="InterPro" id="IPR023187">
    <property type="entry name" value="Tscrpt_reg_MarR-type_CS"/>
</dbReference>